<gene>
    <name evidence="1" type="ORF">Agabi119p4_8528</name>
</gene>
<reference evidence="1 2" key="1">
    <citation type="journal article" name="Sci. Rep.">
        <title>Telomere-to-telomere assembled and centromere annotated genomes of the two main subspecies of the button mushroom Agaricus bisporus reveal especially polymorphic chromosome ends.</title>
        <authorList>
            <person name="Sonnenberg A.S.M."/>
            <person name="Sedaghat-Telgerd N."/>
            <person name="Lavrijssen B."/>
            <person name="Ohm R.A."/>
            <person name="Hendrickx P.M."/>
            <person name="Scholtmeijer K."/>
            <person name="Baars J.J.P."/>
            <person name="van Peer A."/>
        </authorList>
    </citation>
    <scope>NUCLEOTIDE SEQUENCE [LARGE SCALE GENOMIC DNA]</scope>
    <source>
        <strain evidence="1 2">H119_p4</strain>
    </source>
</reference>
<dbReference type="Proteomes" id="UP000629468">
    <property type="component" value="Unassembled WGS sequence"/>
</dbReference>
<sequence length="311" mass="34172">MRAGVSSQAFDRDVVLIRTPFSLRQGLKILTPWEYPFQHLHETGQHASVFALSSAVLFSFGGGGVPVDHSRLVTSGNPVHPDSLVLRCKFGALGAKAEAAFQLSDYRLVGPVRLRTSIYKSTDGLNRLPRCPLFLFLSKCHKGVCCKPKEYPPPPWNPVKNRVSTLDSALGVSHLFSSIFTVKMLLITFGPNQEKLWNTLLFQHRGNTPKPLHWTIAAQASISVFGSSGSNLHVPVGRQNKAILCGARRWSKAAGAQSWQWNAWCNRKPSYGSRLPQTCTTDFVVDSNMLNICCGLIVIALSSQVNITGKS</sequence>
<dbReference type="AlphaFoldDB" id="A0A8H7C6T6"/>
<proteinExistence type="predicted"/>
<evidence type="ECO:0000313" key="2">
    <source>
        <dbReference type="Proteomes" id="UP000629468"/>
    </source>
</evidence>
<evidence type="ECO:0000313" key="1">
    <source>
        <dbReference type="EMBL" id="KAF7763991.1"/>
    </source>
</evidence>
<comment type="caution">
    <text evidence="1">The sequence shown here is derived from an EMBL/GenBank/DDBJ whole genome shotgun (WGS) entry which is preliminary data.</text>
</comment>
<accession>A0A8H7C6T6</accession>
<protein>
    <submittedName>
        <fullName evidence="1">Uncharacterized protein</fullName>
    </submittedName>
</protein>
<dbReference type="EMBL" id="JABXXO010000011">
    <property type="protein sequence ID" value="KAF7763991.1"/>
    <property type="molecule type" value="Genomic_DNA"/>
</dbReference>
<organism evidence="1 2">
    <name type="scientific">Agaricus bisporus var. burnettii</name>
    <dbReference type="NCBI Taxonomy" id="192524"/>
    <lineage>
        <taxon>Eukaryota</taxon>
        <taxon>Fungi</taxon>
        <taxon>Dikarya</taxon>
        <taxon>Basidiomycota</taxon>
        <taxon>Agaricomycotina</taxon>
        <taxon>Agaricomycetes</taxon>
        <taxon>Agaricomycetidae</taxon>
        <taxon>Agaricales</taxon>
        <taxon>Agaricineae</taxon>
        <taxon>Agaricaceae</taxon>
        <taxon>Agaricus</taxon>
    </lineage>
</organism>
<name>A0A8H7C6T6_AGABI</name>